<dbReference type="KEGG" id="bid:Bind_1154"/>
<dbReference type="eggNOG" id="COG0298">
    <property type="taxonomic scope" value="Bacteria"/>
</dbReference>
<evidence type="ECO:0000313" key="3">
    <source>
        <dbReference type="Proteomes" id="UP000001695"/>
    </source>
</evidence>
<accession>B2IJ33</accession>
<dbReference type="EMBL" id="CP001016">
    <property type="protein sequence ID" value="ACB94796.1"/>
    <property type="molecule type" value="Genomic_DNA"/>
</dbReference>
<keyword evidence="3" id="KW-1185">Reference proteome</keyword>
<dbReference type="STRING" id="395963.Bind_1154"/>
<dbReference type="HOGENOM" id="CLU_159381_0_0_5"/>
<protein>
    <submittedName>
        <fullName evidence="2">Hydrogenase assembly chaperone hypC/hupF</fullName>
    </submittedName>
</protein>
<dbReference type="GO" id="GO:0005506">
    <property type="term" value="F:iron ion binding"/>
    <property type="evidence" value="ECO:0007669"/>
    <property type="project" value="TreeGrafter"/>
</dbReference>
<evidence type="ECO:0000313" key="2">
    <source>
        <dbReference type="EMBL" id="ACB94796.1"/>
    </source>
</evidence>
<dbReference type="PROSITE" id="PS01097">
    <property type="entry name" value="HUPF_HYPC"/>
    <property type="match status" value="1"/>
</dbReference>
<dbReference type="GO" id="GO:0051604">
    <property type="term" value="P:protein maturation"/>
    <property type="evidence" value="ECO:0007669"/>
    <property type="project" value="TreeGrafter"/>
</dbReference>
<dbReference type="RefSeq" id="WP_012384153.1">
    <property type="nucleotide sequence ID" value="NC_010581.1"/>
</dbReference>
<sequence>MCIGIPMRIVSLAGETALCVAEGREEQVDLALLSEAKVGEDVLVFLGLARRVLDPEEAAQIRAALGALAALSPASGEATVDLLQDGFADLMDREPQLPPHLEAARAAGLEEG</sequence>
<proteinExistence type="inferred from homology"/>
<dbReference type="SUPFAM" id="SSF159127">
    <property type="entry name" value="HupF/HypC-like"/>
    <property type="match status" value="1"/>
</dbReference>
<dbReference type="NCBIfam" id="TIGR00074">
    <property type="entry name" value="hypC_hupF"/>
    <property type="match status" value="1"/>
</dbReference>
<gene>
    <name evidence="2" type="ordered locus">Bind_1154</name>
</gene>
<dbReference type="PANTHER" id="PTHR35177">
    <property type="entry name" value="HYDROGENASE MATURATION FACTOR HYBG"/>
    <property type="match status" value="1"/>
</dbReference>
<dbReference type="InterPro" id="IPR001109">
    <property type="entry name" value="Hydrogenase_HupF/HypC"/>
</dbReference>
<reference evidence="3" key="1">
    <citation type="submission" date="2008-03" db="EMBL/GenBank/DDBJ databases">
        <title>Complete sequence of chromosome of Beijerinckia indica subsp. indica ATCC 9039.</title>
        <authorList>
            <consortium name="US DOE Joint Genome Institute"/>
            <person name="Copeland A."/>
            <person name="Lucas S."/>
            <person name="Lapidus A."/>
            <person name="Glavina del Rio T."/>
            <person name="Dalin E."/>
            <person name="Tice H."/>
            <person name="Bruce D."/>
            <person name="Goodwin L."/>
            <person name="Pitluck S."/>
            <person name="LaButti K."/>
            <person name="Schmutz J."/>
            <person name="Larimer F."/>
            <person name="Land M."/>
            <person name="Hauser L."/>
            <person name="Kyrpides N."/>
            <person name="Mikhailova N."/>
            <person name="Dunfield P.F."/>
            <person name="Dedysh S.N."/>
            <person name="Liesack W."/>
            <person name="Saw J.H."/>
            <person name="Alam M."/>
            <person name="Chen Y."/>
            <person name="Murrell J.C."/>
            <person name="Richardson P."/>
        </authorList>
    </citation>
    <scope>NUCLEOTIDE SEQUENCE [LARGE SCALE GENOMIC DNA]</scope>
    <source>
        <strain evidence="3">ATCC 9039 / DSM 1715 / NCIMB 8712</strain>
    </source>
</reference>
<dbReference type="PANTHER" id="PTHR35177:SF2">
    <property type="entry name" value="HYDROGENASE MATURATION FACTOR HYBG"/>
    <property type="match status" value="1"/>
</dbReference>
<dbReference type="InterPro" id="IPR019812">
    <property type="entry name" value="Hydgase_assmbl_chp_CS"/>
</dbReference>
<evidence type="ECO:0000256" key="1">
    <source>
        <dbReference type="ARBA" id="ARBA00006018"/>
    </source>
</evidence>
<dbReference type="Proteomes" id="UP000001695">
    <property type="component" value="Chromosome"/>
</dbReference>
<dbReference type="Pfam" id="PF01455">
    <property type="entry name" value="HupF_HypC"/>
    <property type="match status" value="1"/>
</dbReference>
<dbReference type="PRINTS" id="PR00445">
    <property type="entry name" value="HUPFHYPC"/>
</dbReference>
<reference evidence="2 3" key="2">
    <citation type="journal article" date="2010" name="J. Bacteriol.">
        <title>Complete genome sequence of Beijerinckia indica subsp. indica.</title>
        <authorList>
            <person name="Tamas I."/>
            <person name="Dedysh S.N."/>
            <person name="Liesack W."/>
            <person name="Stott M.B."/>
            <person name="Alam M."/>
            <person name="Murrell J.C."/>
            <person name="Dunfield P.F."/>
        </authorList>
    </citation>
    <scope>NUCLEOTIDE SEQUENCE [LARGE SCALE GENOMIC DNA]</scope>
    <source>
        <strain evidence="3">ATCC 9039 / DSM 1715 / NCIMB 8712</strain>
    </source>
</reference>
<dbReference type="Gene3D" id="2.30.30.140">
    <property type="match status" value="1"/>
</dbReference>
<dbReference type="GO" id="GO:1902670">
    <property type="term" value="F:carbon dioxide binding"/>
    <property type="evidence" value="ECO:0007669"/>
    <property type="project" value="TreeGrafter"/>
</dbReference>
<dbReference type="OrthoDB" id="9806017at2"/>
<organism evidence="2 3">
    <name type="scientific">Beijerinckia indica subsp. indica (strain ATCC 9039 / DSM 1715 / NCIMB 8712)</name>
    <dbReference type="NCBI Taxonomy" id="395963"/>
    <lineage>
        <taxon>Bacteria</taxon>
        <taxon>Pseudomonadati</taxon>
        <taxon>Pseudomonadota</taxon>
        <taxon>Alphaproteobacteria</taxon>
        <taxon>Hyphomicrobiales</taxon>
        <taxon>Beijerinckiaceae</taxon>
        <taxon>Beijerinckia</taxon>
    </lineage>
</organism>
<dbReference type="AlphaFoldDB" id="B2IJ33"/>
<comment type="similarity">
    <text evidence="1">Belongs to the HupF/HypC family.</text>
</comment>
<name>B2IJ33_BEII9</name>